<dbReference type="RefSeq" id="WP_044575824.1">
    <property type="nucleotide sequence ID" value="NZ_BAABDR010000007.1"/>
</dbReference>
<keyword evidence="7" id="KW-1185">Reference proteome</keyword>
<comment type="similarity">
    <text evidence="2 4">Belongs to the bacterial solute-binding protein 3 family.</text>
</comment>
<dbReference type="PANTHER" id="PTHR35936:SF17">
    <property type="entry name" value="ARGININE-BINDING EXTRACELLULAR PROTEIN ARTP"/>
    <property type="match status" value="1"/>
</dbReference>
<evidence type="ECO:0000256" key="2">
    <source>
        <dbReference type="ARBA" id="ARBA00010333"/>
    </source>
</evidence>
<dbReference type="PROSITE" id="PS01039">
    <property type="entry name" value="SBP_BACTERIAL_3"/>
    <property type="match status" value="1"/>
</dbReference>
<evidence type="ECO:0000259" key="5">
    <source>
        <dbReference type="SMART" id="SM00062"/>
    </source>
</evidence>
<protein>
    <submittedName>
        <fullName evidence="6">Polar amino acid transport system substrate-binding protein</fullName>
    </submittedName>
</protein>
<sequence>MRQHFLVRVTLAIAIGIAATGCTRVSETGVESGGAGGSTAASSGNNKPLKVSAGAAAKLVPSEIRAQKTLKVATDPAYAPFEFFASDNATMVGFDIDLAKAIAMKLGLKVVHVNAGFDTILTGLDSGKYDLGMSFFAVTAERAKSFDFITYLVGGSGIAVQAGNPLNLSMDASALCGRTISAVNGSLQGMTMLPSMSKECVARHEKPIGIRLYPSQNDAKLAVSSGRVNAVMANASPLKYSADNSAGALMLAPGPEYKPGPSGIAVRKGSKLTGAVAAAIDELVADGTFDAVMKKWGIPSQEKSKETGKVTR</sequence>
<evidence type="ECO:0000256" key="3">
    <source>
        <dbReference type="ARBA" id="ARBA00022729"/>
    </source>
</evidence>
<accession>A0ABS4MYW2</accession>
<dbReference type="SUPFAM" id="SSF53850">
    <property type="entry name" value="Periplasmic binding protein-like II"/>
    <property type="match status" value="1"/>
</dbReference>
<name>A0ABS4MYW2_9ACTN</name>
<feature type="domain" description="Solute-binding protein family 3/N-terminal" evidence="5">
    <location>
        <begin position="69"/>
        <end position="299"/>
    </location>
</feature>
<dbReference type="EMBL" id="JAGGLR010000017">
    <property type="protein sequence ID" value="MBP2064945.1"/>
    <property type="molecule type" value="Genomic_DNA"/>
</dbReference>
<organism evidence="6 7">
    <name type="scientific">Streptomyces iranensis</name>
    <dbReference type="NCBI Taxonomy" id="576784"/>
    <lineage>
        <taxon>Bacteria</taxon>
        <taxon>Bacillati</taxon>
        <taxon>Actinomycetota</taxon>
        <taxon>Actinomycetes</taxon>
        <taxon>Kitasatosporales</taxon>
        <taxon>Streptomycetaceae</taxon>
        <taxon>Streptomyces</taxon>
        <taxon>Streptomyces violaceusniger group</taxon>
    </lineage>
</organism>
<dbReference type="Pfam" id="PF00497">
    <property type="entry name" value="SBP_bac_3"/>
    <property type="match status" value="1"/>
</dbReference>
<evidence type="ECO:0000313" key="7">
    <source>
        <dbReference type="Proteomes" id="UP000756710"/>
    </source>
</evidence>
<dbReference type="SMART" id="SM00062">
    <property type="entry name" value="PBPb"/>
    <property type="match status" value="1"/>
</dbReference>
<reference evidence="6 7" key="1">
    <citation type="submission" date="2021-03" db="EMBL/GenBank/DDBJ databases">
        <title>Genomic Encyclopedia of Type Strains, Phase IV (KMG-IV): sequencing the most valuable type-strain genomes for metagenomic binning, comparative biology and taxonomic classification.</title>
        <authorList>
            <person name="Goeker M."/>
        </authorList>
    </citation>
    <scope>NUCLEOTIDE SEQUENCE [LARGE SCALE GENOMIC DNA]</scope>
    <source>
        <strain evidence="6 7">DSM 41954</strain>
    </source>
</reference>
<dbReference type="PANTHER" id="PTHR35936">
    <property type="entry name" value="MEMBRANE-BOUND LYTIC MUREIN TRANSGLYCOSYLASE F"/>
    <property type="match status" value="1"/>
</dbReference>
<dbReference type="InterPro" id="IPR001638">
    <property type="entry name" value="Solute-binding_3/MltF_N"/>
</dbReference>
<dbReference type="InterPro" id="IPR018313">
    <property type="entry name" value="SBP_3_CS"/>
</dbReference>
<proteinExistence type="inferred from homology"/>
<gene>
    <name evidence="6" type="ORF">J2Z30_005971</name>
</gene>
<dbReference type="Proteomes" id="UP000756710">
    <property type="component" value="Unassembled WGS sequence"/>
</dbReference>
<comment type="subcellular location">
    <subcellularLocation>
        <location evidence="1">Cell envelope</location>
    </subcellularLocation>
</comment>
<dbReference type="CDD" id="cd01004">
    <property type="entry name" value="PBP2_MidA_like"/>
    <property type="match status" value="1"/>
</dbReference>
<evidence type="ECO:0000313" key="6">
    <source>
        <dbReference type="EMBL" id="MBP2064945.1"/>
    </source>
</evidence>
<evidence type="ECO:0000256" key="4">
    <source>
        <dbReference type="RuleBase" id="RU003744"/>
    </source>
</evidence>
<comment type="caution">
    <text evidence="6">The sequence shown here is derived from an EMBL/GenBank/DDBJ whole genome shotgun (WGS) entry which is preliminary data.</text>
</comment>
<dbReference type="Gene3D" id="3.40.190.10">
    <property type="entry name" value="Periplasmic binding protein-like II"/>
    <property type="match status" value="2"/>
</dbReference>
<dbReference type="PROSITE" id="PS51257">
    <property type="entry name" value="PROKAR_LIPOPROTEIN"/>
    <property type="match status" value="1"/>
</dbReference>
<evidence type="ECO:0000256" key="1">
    <source>
        <dbReference type="ARBA" id="ARBA00004196"/>
    </source>
</evidence>
<keyword evidence="3" id="KW-0732">Signal</keyword>